<feature type="region of interest" description="Disordered" evidence="6">
    <location>
        <begin position="1"/>
        <end position="42"/>
    </location>
</feature>
<evidence type="ECO:0000256" key="4">
    <source>
        <dbReference type="ARBA" id="ARBA00035200"/>
    </source>
</evidence>
<comment type="caution">
    <text evidence="8">The sequence shown here is derived from an EMBL/GenBank/DDBJ whole genome shotgun (WGS) entry which is preliminary data.</text>
</comment>
<evidence type="ECO:0000256" key="6">
    <source>
        <dbReference type="SAM" id="MobiDB-lite"/>
    </source>
</evidence>
<evidence type="ECO:0000313" key="8">
    <source>
        <dbReference type="EMBL" id="MBM3281817.1"/>
    </source>
</evidence>
<comment type="similarity">
    <text evidence="1 5">Belongs to the universal ribosomal protein uL15 family.</text>
</comment>
<evidence type="ECO:0000259" key="7">
    <source>
        <dbReference type="Pfam" id="PF00828"/>
    </source>
</evidence>
<accession>A0A8T4C683</accession>
<dbReference type="Pfam" id="PF00828">
    <property type="entry name" value="Ribosomal_L27A"/>
    <property type="match status" value="1"/>
</dbReference>
<reference evidence="8" key="1">
    <citation type="submission" date="2019-03" db="EMBL/GenBank/DDBJ databases">
        <title>Lake Tanganyika Metagenome-Assembled Genomes (MAGs).</title>
        <authorList>
            <person name="Tran P."/>
        </authorList>
    </citation>
    <scope>NUCLEOTIDE SEQUENCE</scope>
    <source>
        <strain evidence="8">M_DeepCast_50m_m2_156</strain>
    </source>
</reference>
<dbReference type="GO" id="GO:0019843">
    <property type="term" value="F:rRNA binding"/>
    <property type="evidence" value="ECO:0007669"/>
    <property type="project" value="UniProtKB-UniRule"/>
</dbReference>
<keyword evidence="2 5" id="KW-0689">Ribosomal protein</keyword>
<evidence type="ECO:0000313" key="9">
    <source>
        <dbReference type="Proteomes" id="UP000774699"/>
    </source>
</evidence>
<organism evidence="8 9">
    <name type="scientific">Candidatus Iainarchaeum sp</name>
    <dbReference type="NCBI Taxonomy" id="3101447"/>
    <lineage>
        <taxon>Archaea</taxon>
        <taxon>Candidatus Iainarchaeota</taxon>
        <taxon>Candidatus Iainarchaeia</taxon>
        <taxon>Candidatus Iainarchaeales</taxon>
        <taxon>Candidatus Iainarchaeaceae</taxon>
        <taxon>Candidatus Iainarchaeum</taxon>
    </lineage>
</organism>
<evidence type="ECO:0000256" key="2">
    <source>
        <dbReference type="ARBA" id="ARBA00022980"/>
    </source>
</evidence>
<dbReference type="GO" id="GO:0006412">
    <property type="term" value="P:translation"/>
    <property type="evidence" value="ECO:0007669"/>
    <property type="project" value="UniProtKB-UniRule"/>
</dbReference>
<dbReference type="InterPro" id="IPR021131">
    <property type="entry name" value="Ribosomal_uL15/eL18"/>
</dbReference>
<dbReference type="InterPro" id="IPR036227">
    <property type="entry name" value="Ribosomal_uL15/eL18_sf"/>
</dbReference>
<dbReference type="Gene3D" id="3.100.10.10">
    <property type="match status" value="1"/>
</dbReference>
<dbReference type="InterPro" id="IPR030878">
    <property type="entry name" value="Ribosomal_uL15"/>
</dbReference>
<dbReference type="GO" id="GO:0003735">
    <property type="term" value="F:structural constituent of ribosome"/>
    <property type="evidence" value="ECO:0007669"/>
    <property type="project" value="InterPro"/>
</dbReference>
<dbReference type="AlphaFoldDB" id="A0A8T4C683"/>
<evidence type="ECO:0000256" key="1">
    <source>
        <dbReference type="ARBA" id="ARBA00007320"/>
    </source>
</evidence>
<comment type="subunit">
    <text evidence="5">Part of the 50S ribosomal subunit.</text>
</comment>
<dbReference type="SUPFAM" id="SSF52080">
    <property type="entry name" value="Ribosomal proteins L15p and L18e"/>
    <property type="match status" value="1"/>
</dbReference>
<gene>
    <name evidence="5" type="primary">rpl15</name>
    <name evidence="8" type="ORF">FJY86_00555</name>
</gene>
<feature type="compositionally biased region" description="Basic and acidic residues" evidence="6">
    <location>
        <begin position="15"/>
        <end position="27"/>
    </location>
</feature>
<keyword evidence="5" id="KW-0699">rRNA-binding</keyword>
<sequence length="163" mass="18069">MNMVVRKRRRANKQLGERTHGHGDTKNWRGSGNRGGVGRAGSHKHKFSKYWMTFGNKVRMHSFHIKGKSLNVGQVSQQIEKWMKQGKVTQEDDMIVIDGAKVGLSTLLGSGDVKGEWYVKNVRVTEKARSKIEEANGEIADEYETAGGETKVRDPSAGAGDAE</sequence>
<dbReference type="InterPro" id="IPR027386">
    <property type="entry name" value="Rbsml_uL15_N"/>
</dbReference>
<proteinExistence type="inferred from homology"/>
<keyword evidence="3 5" id="KW-0687">Ribonucleoprotein</keyword>
<feature type="compositionally biased region" description="Basic residues" evidence="6">
    <location>
        <begin position="1"/>
        <end position="12"/>
    </location>
</feature>
<name>A0A8T4C683_9ARCH</name>
<evidence type="ECO:0000256" key="5">
    <source>
        <dbReference type="HAMAP-Rule" id="MF_01341"/>
    </source>
</evidence>
<dbReference type="GO" id="GO:0015934">
    <property type="term" value="C:large ribosomal subunit"/>
    <property type="evidence" value="ECO:0007669"/>
    <property type="project" value="InterPro"/>
</dbReference>
<dbReference type="Gene3D" id="4.10.990.10">
    <property type="match status" value="1"/>
</dbReference>
<dbReference type="HAMAP" id="MF_01341">
    <property type="entry name" value="Ribosomal_uL15"/>
    <property type="match status" value="1"/>
</dbReference>
<dbReference type="Proteomes" id="UP000774699">
    <property type="component" value="Unassembled WGS sequence"/>
</dbReference>
<comment type="function">
    <text evidence="5">Binds to the 23S rRNA.</text>
</comment>
<keyword evidence="5" id="KW-0694">RNA-binding</keyword>
<evidence type="ECO:0000256" key="3">
    <source>
        <dbReference type="ARBA" id="ARBA00023274"/>
    </source>
</evidence>
<protein>
    <recommendedName>
        <fullName evidence="4 5">Large ribosomal subunit protein uL15</fullName>
    </recommendedName>
</protein>
<feature type="region of interest" description="Disordered" evidence="6">
    <location>
        <begin position="139"/>
        <end position="163"/>
    </location>
</feature>
<dbReference type="EMBL" id="VGJJ01000002">
    <property type="protein sequence ID" value="MBM3281817.1"/>
    <property type="molecule type" value="Genomic_DNA"/>
</dbReference>
<feature type="domain" description="Large ribosomal subunit protein uL15/eL18" evidence="7">
    <location>
        <begin position="78"/>
        <end position="139"/>
    </location>
</feature>